<sequence length="112" mass="13101">QVQAHRNADWLSAIILCEKSRECEIWECKKNGEVKLVNQVYESCSIYQTLEESLNFEDDTNCVWLVERNEFIENNEFVVNGSIVVEVKIVVQKAFFNRFLLSIKIFECRSGC</sequence>
<dbReference type="AlphaFoldDB" id="A0AAV5U3U2"/>
<feature type="non-terminal residue" evidence="2">
    <location>
        <position position="1"/>
    </location>
</feature>
<evidence type="ECO:0000313" key="2">
    <source>
        <dbReference type="EMBL" id="GMT01108.1"/>
    </source>
</evidence>
<dbReference type="Gene3D" id="2.60.210.10">
    <property type="entry name" value="Apoptosis, Tumor Necrosis Factor Receptor Associated Protein 2, Chain A"/>
    <property type="match status" value="1"/>
</dbReference>
<protein>
    <recommendedName>
        <fullName evidence="1">MATH domain-containing protein</fullName>
    </recommendedName>
</protein>
<dbReference type="EMBL" id="BTSX01000005">
    <property type="protein sequence ID" value="GMT01108.1"/>
    <property type="molecule type" value="Genomic_DNA"/>
</dbReference>
<evidence type="ECO:0000259" key="1">
    <source>
        <dbReference type="Pfam" id="PF00917"/>
    </source>
</evidence>
<dbReference type="InterPro" id="IPR002083">
    <property type="entry name" value="MATH/TRAF_dom"/>
</dbReference>
<feature type="domain" description="MATH" evidence="1">
    <location>
        <begin position="2"/>
        <end position="90"/>
    </location>
</feature>
<evidence type="ECO:0000313" key="3">
    <source>
        <dbReference type="Proteomes" id="UP001432027"/>
    </source>
</evidence>
<dbReference type="Proteomes" id="UP001432027">
    <property type="component" value="Unassembled WGS sequence"/>
</dbReference>
<proteinExistence type="predicted"/>
<dbReference type="Pfam" id="PF00917">
    <property type="entry name" value="MATH"/>
    <property type="match status" value="1"/>
</dbReference>
<accession>A0AAV5U3U2</accession>
<keyword evidence="3" id="KW-1185">Reference proteome</keyword>
<dbReference type="InterPro" id="IPR008974">
    <property type="entry name" value="TRAF-like"/>
</dbReference>
<gene>
    <name evidence="2" type="ORF">PENTCL1PPCAC_23282</name>
</gene>
<comment type="caution">
    <text evidence="2">The sequence shown here is derived from an EMBL/GenBank/DDBJ whole genome shotgun (WGS) entry which is preliminary data.</text>
</comment>
<reference evidence="2" key="1">
    <citation type="submission" date="2023-10" db="EMBL/GenBank/DDBJ databases">
        <title>Genome assembly of Pristionchus species.</title>
        <authorList>
            <person name="Yoshida K."/>
            <person name="Sommer R.J."/>
        </authorList>
    </citation>
    <scope>NUCLEOTIDE SEQUENCE</scope>
    <source>
        <strain evidence="2">RS0144</strain>
    </source>
</reference>
<dbReference type="SUPFAM" id="SSF49599">
    <property type="entry name" value="TRAF domain-like"/>
    <property type="match status" value="1"/>
</dbReference>
<name>A0AAV5U3U2_9BILA</name>
<organism evidence="2 3">
    <name type="scientific">Pristionchus entomophagus</name>
    <dbReference type="NCBI Taxonomy" id="358040"/>
    <lineage>
        <taxon>Eukaryota</taxon>
        <taxon>Metazoa</taxon>
        <taxon>Ecdysozoa</taxon>
        <taxon>Nematoda</taxon>
        <taxon>Chromadorea</taxon>
        <taxon>Rhabditida</taxon>
        <taxon>Rhabditina</taxon>
        <taxon>Diplogasteromorpha</taxon>
        <taxon>Diplogasteroidea</taxon>
        <taxon>Neodiplogasteridae</taxon>
        <taxon>Pristionchus</taxon>
    </lineage>
</organism>